<dbReference type="Proteomes" id="UP001259347">
    <property type="component" value="Unassembled WGS sequence"/>
</dbReference>
<evidence type="ECO:0000313" key="2">
    <source>
        <dbReference type="Proteomes" id="UP001259347"/>
    </source>
</evidence>
<proteinExistence type="predicted"/>
<protein>
    <submittedName>
        <fullName evidence="1">Uncharacterized protein</fullName>
    </submittedName>
</protein>
<accession>A0ABU1SEG6</accession>
<keyword evidence="2" id="KW-1185">Reference proteome</keyword>
<sequence length="186" mass="21490">MSNFTASNGITVYVRDGGTVQFQHGTRDESCGILQVMPQSEWWQTLREFFQHERDEAVGRWRDALEPYYIAYPVDGGETVRIVDERDGTHKWLNRNVEATDTGTYGAAFRYFEAHPERKPWEDAKPGEVWALHIKQFPGEDAYAVFEEPSQGVMKIYFKSLTDGSAYWVRPDSIESARRIWPEDAS</sequence>
<reference evidence="1 2" key="1">
    <citation type="submission" date="2023-07" db="EMBL/GenBank/DDBJ databases">
        <title>Sorghum-associated microbial communities from plants grown in Nebraska, USA.</title>
        <authorList>
            <person name="Schachtman D."/>
        </authorList>
    </citation>
    <scope>NUCLEOTIDE SEQUENCE [LARGE SCALE GENOMIC DNA]</scope>
    <source>
        <strain evidence="1 2">2980</strain>
    </source>
</reference>
<dbReference type="RefSeq" id="WP_310020644.1">
    <property type="nucleotide sequence ID" value="NZ_JAVDUM010000009.1"/>
</dbReference>
<dbReference type="EMBL" id="JAVDUM010000009">
    <property type="protein sequence ID" value="MDR6867648.1"/>
    <property type="molecule type" value="Genomic_DNA"/>
</dbReference>
<evidence type="ECO:0000313" key="1">
    <source>
        <dbReference type="EMBL" id="MDR6867648.1"/>
    </source>
</evidence>
<gene>
    <name evidence="1" type="ORF">J2Y69_002252</name>
</gene>
<comment type="caution">
    <text evidence="1">The sequence shown here is derived from an EMBL/GenBank/DDBJ whole genome shotgun (WGS) entry which is preliminary data.</text>
</comment>
<organism evidence="1 2">
    <name type="scientific">Microbacterium resistens</name>
    <dbReference type="NCBI Taxonomy" id="156977"/>
    <lineage>
        <taxon>Bacteria</taxon>
        <taxon>Bacillati</taxon>
        <taxon>Actinomycetota</taxon>
        <taxon>Actinomycetes</taxon>
        <taxon>Micrococcales</taxon>
        <taxon>Microbacteriaceae</taxon>
        <taxon>Microbacterium</taxon>
    </lineage>
</organism>
<name>A0ABU1SEG6_9MICO</name>